<dbReference type="AlphaFoldDB" id="A0AAD7ADQ6"/>
<accession>A0AAD7ADQ6</accession>
<feature type="transmembrane region" description="Helical" evidence="2">
    <location>
        <begin position="59"/>
        <end position="77"/>
    </location>
</feature>
<feature type="transmembrane region" description="Helical" evidence="2">
    <location>
        <begin position="271"/>
        <end position="291"/>
    </location>
</feature>
<feature type="transmembrane region" description="Helical" evidence="2">
    <location>
        <begin position="112"/>
        <end position="136"/>
    </location>
</feature>
<evidence type="ECO:0000313" key="3">
    <source>
        <dbReference type="EMBL" id="KAJ7355838.1"/>
    </source>
</evidence>
<evidence type="ECO:0000256" key="1">
    <source>
        <dbReference type="SAM" id="MobiDB-lite"/>
    </source>
</evidence>
<feature type="region of interest" description="Disordered" evidence="1">
    <location>
        <begin position="365"/>
        <end position="389"/>
    </location>
</feature>
<dbReference type="Proteomes" id="UP001218218">
    <property type="component" value="Unassembled WGS sequence"/>
</dbReference>
<reference evidence="3" key="1">
    <citation type="submission" date="2023-03" db="EMBL/GenBank/DDBJ databases">
        <title>Massive genome expansion in bonnet fungi (Mycena s.s.) driven by repeated elements and novel gene families across ecological guilds.</title>
        <authorList>
            <consortium name="Lawrence Berkeley National Laboratory"/>
            <person name="Harder C.B."/>
            <person name="Miyauchi S."/>
            <person name="Viragh M."/>
            <person name="Kuo A."/>
            <person name="Thoen E."/>
            <person name="Andreopoulos B."/>
            <person name="Lu D."/>
            <person name="Skrede I."/>
            <person name="Drula E."/>
            <person name="Henrissat B."/>
            <person name="Morin E."/>
            <person name="Kohler A."/>
            <person name="Barry K."/>
            <person name="LaButti K."/>
            <person name="Morin E."/>
            <person name="Salamov A."/>
            <person name="Lipzen A."/>
            <person name="Mereny Z."/>
            <person name="Hegedus B."/>
            <person name="Baldrian P."/>
            <person name="Stursova M."/>
            <person name="Weitz H."/>
            <person name="Taylor A."/>
            <person name="Grigoriev I.V."/>
            <person name="Nagy L.G."/>
            <person name="Martin F."/>
            <person name="Kauserud H."/>
        </authorList>
    </citation>
    <scope>NUCLEOTIDE SEQUENCE</scope>
    <source>
        <strain evidence="3">CBHHK002</strain>
    </source>
</reference>
<dbReference type="EMBL" id="JARIHO010000009">
    <property type="protein sequence ID" value="KAJ7355838.1"/>
    <property type="molecule type" value="Genomic_DNA"/>
</dbReference>
<evidence type="ECO:0000256" key="2">
    <source>
        <dbReference type="SAM" id="Phobius"/>
    </source>
</evidence>
<proteinExistence type="predicted"/>
<feature type="compositionally biased region" description="Basic and acidic residues" evidence="1">
    <location>
        <begin position="372"/>
        <end position="389"/>
    </location>
</feature>
<feature type="transmembrane region" description="Helical" evidence="2">
    <location>
        <begin position="237"/>
        <end position="259"/>
    </location>
</feature>
<comment type="caution">
    <text evidence="3">The sequence shown here is derived from an EMBL/GenBank/DDBJ whole genome shotgun (WGS) entry which is preliminary data.</text>
</comment>
<feature type="transmembrane region" description="Helical" evidence="2">
    <location>
        <begin position="143"/>
        <end position="167"/>
    </location>
</feature>
<protein>
    <submittedName>
        <fullName evidence="3">Uncharacterized protein</fullName>
    </submittedName>
</protein>
<evidence type="ECO:0000313" key="4">
    <source>
        <dbReference type="Proteomes" id="UP001218218"/>
    </source>
</evidence>
<feature type="transmembrane region" description="Helical" evidence="2">
    <location>
        <begin position="20"/>
        <end position="39"/>
    </location>
</feature>
<keyword evidence="2" id="KW-0812">Transmembrane</keyword>
<keyword evidence="2" id="KW-0472">Membrane</keyword>
<feature type="transmembrane region" description="Helical" evidence="2">
    <location>
        <begin position="187"/>
        <end position="217"/>
    </location>
</feature>
<name>A0AAD7ADQ6_9AGAR</name>
<organism evidence="3 4">
    <name type="scientific">Mycena albidolilacea</name>
    <dbReference type="NCBI Taxonomy" id="1033008"/>
    <lineage>
        <taxon>Eukaryota</taxon>
        <taxon>Fungi</taxon>
        <taxon>Dikarya</taxon>
        <taxon>Basidiomycota</taxon>
        <taxon>Agaricomycotina</taxon>
        <taxon>Agaricomycetes</taxon>
        <taxon>Agaricomycetidae</taxon>
        <taxon>Agaricales</taxon>
        <taxon>Marasmiineae</taxon>
        <taxon>Mycenaceae</taxon>
        <taxon>Mycena</taxon>
    </lineage>
</organism>
<sequence length="389" mass="42406">MVASAESSSTILHEVGRGLMFFVCGLVVQTFFFGAYTILIWKSTRMLLERTLKTRVNQVMFGITTFMYLLSAAYWAYSFADGVDRINEFITTSVDPFRTTFDHTEVTKWSPLFNAITLINYVLSDGVVVWRAWIVCLRNHRKYLWITVVFLALTALTVSLTIIFRIAGLVASPIDALPKDSILARGINIFQIATLATSLLSNFTATGVVAATALGHWRTIRSAFSAGKAGSLWTNRILLLVVESGVLYCLSAVTVLLSSLIRLPHGTLGDLYTPINVQIAGAYPVVVLLLVSSKKSLSDSSFADDEFSSGGSGSGAPASQAIRIKMAKSTTSSTDEKPIRFARNPAMSMTGTSYSMDTDADTVMDMSSARPSTEKVGRGNRRLSDDSFV</sequence>
<keyword evidence="2" id="KW-1133">Transmembrane helix</keyword>
<keyword evidence="4" id="KW-1185">Reference proteome</keyword>
<gene>
    <name evidence="3" type="ORF">DFH08DRAFT_773094</name>
</gene>